<protein>
    <submittedName>
        <fullName evidence="4">SAM-dependent methyltransferase</fullName>
    </submittedName>
</protein>
<keyword evidence="1 4" id="KW-0489">Methyltransferase</keyword>
<dbReference type="InterPro" id="IPR029063">
    <property type="entry name" value="SAM-dependent_MTases_sf"/>
</dbReference>
<keyword evidence="2 4" id="KW-0808">Transferase</keyword>
<proteinExistence type="predicted"/>
<dbReference type="OrthoDB" id="9811589at2"/>
<evidence type="ECO:0000256" key="1">
    <source>
        <dbReference type="ARBA" id="ARBA00022603"/>
    </source>
</evidence>
<dbReference type="Gene3D" id="2.20.25.110">
    <property type="entry name" value="S-adenosyl-L-methionine-dependent methyltransferases"/>
    <property type="match status" value="1"/>
</dbReference>
<dbReference type="GO" id="GO:0032259">
    <property type="term" value="P:methylation"/>
    <property type="evidence" value="ECO:0007669"/>
    <property type="project" value="UniProtKB-KW"/>
</dbReference>
<dbReference type="AlphaFoldDB" id="A0A0K8MGR5"/>
<dbReference type="PANTHER" id="PTHR43861:SF1">
    <property type="entry name" value="TRANS-ACONITATE 2-METHYLTRANSFERASE"/>
    <property type="match status" value="1"/>
</dbReference>
<keyword evidence="5" id="KW-1185">Reference proteome</keyword>
<gene>
    <name evidence="4" type="ORF">FFIC_240240</name>
</gene>
<dbReference type="SUPFAM" id="SSF53335">
    <property type="entry name" value="S-adenosyl-L-methionine-dependent methyltransferases"/>
    <property type="match status" value="1"/>
</dbReference>
<organism evidence="4 5">
    <name type="scientific">Fructobacillus ficulneus</name>
    <dbReference type="NCBI Taxonomy" id="157463"/>
    <lineage>
        <taxon>Bacteria</taxon>
        <taxon>Bacillati</taxon>
        <taxon>Bacillota</taxon>
        <taxon>Bacilli</taxon>
        <taxon>Lactobacillales</taxon>
        <taxon>Lactobacillaceae</taxon>
        <taxon>Fructobacillus</taxon>
    </lineage>
</organism>
<dbReference type="EMBL" id="DF968001">
    <property type="protein sequence ID" value="GAO99751.1"/>
    <property type="molecule type" value="Genomic_DNA"/>
</dbReference>
<evidence type="ECO:0000256" key="2">
    <source>
        <dbReference type="ARBA" id="ARBA00022679"/>
    </source>
</evidence>
<dbReference type="CDD" id="cd02440">
    <property type="entry name" value="AdoMet_MTases"/>
    <property type="match status" value="1"/>
</dbReference>
<dbReference type="InterPro" id="IPR041698">
    <property type="entry name" value="Methyltransf_25"/>
</dbReference>
<feature type="domain" description="Methyltransferase" evidence="3">
    <location>
        <begin position="41"/>
        <end position="137"/>
    </location>
</feature>
<dbReference type="Pfam" id="PF13649">
    <property type="entry name" value="Methyltransf_25"/>
    <property type="match status" value="1"/>
</dbReference>
<name>A0A0K8MGR5_9LACO</name>
<dbReference type="STRING" id="157463.GCA_001047075_00668"/>
<dbReference type="PANTHER" id="PTHR43861">
    <property type="entry name" value="TRANS-ACONITATE 2-METHYLTRANSFERASE-RELATED"/>
    <property type="match status" value="1"/>
</dbReference>
<dbReference type="Proteomes" id="UP000253891">
    <property type="component" value="Unassembled WGS sequence"/>
</dbReference>
<accession>A0A0K8MGR5</accession>
<dbReference type="Gene3D" id="3.40.50.150">
    <property type="entry name" value="Vaccinia Virus protein VP39"/>
    <property type="match status" value="1"/>
</dbReference>
<dbReference type="GO" id="GO:0008168">
    <property type="term" value="F:methyltransferase activity"/>
    <property type="evidence" value="ECO:0007669"/>
    <property type="project" value="UniProtKB-KW"/>
</dbReference>
<evidence type="ECO:0000259" key="3">
    <source>
        <dbReference type="Pfam" id="PF13649"/>
    </source>
</evidence>
<evidence type="ECO:0000313" key="4">
    <source>
        <dbReference type="EMBL" id="GAO99751.1"/>
    </source>
</evidence>
<dbReference type="RefSeq" id="WP_061993145.1">
    <property type="nucleotide sequence ID" value="NZ_DF968001.1"/>
</dbReference>
<evidence type="ECO:0000313" key="5">
    <source>
        <dbReference type="Proteomes" id="UP000253891"/>
    </source>
</evidence>
<sequence length="254" mass="29038">MTEENTLPYQTFAGLYDQLFDGDLYADWFKFVKKQLTPGKILDLGGGAGRLAVLLAQAGYQVDLLDMAPAMLSLAQTHANEAQVDLRLLEADIRDFSGWEEKYPAIVSFADTFNYLPGKKDFEAGLKQVYDHLEDQGTFLFDVITPYQVNVLYDNYCYNNDDDPDQIFMWTSFPGEEKNSVDHDLKFFLYNEDLDAFNLVREVHHEQTYDLSYYQKALKKAGFVNVQVSANFGQKAVDDQDARWFFSAQKGGVK</sequence>
<reference evidence="4 5" key="1">
    <citation type="journal article" date="2015" name="BMC Genomics">
        <title>Comparative genomics of Fructobacillus spp. and Leuconostoc spp. reveals niche-specific evolution of Fructobacillus spp.</title>
        <authorList>
            <person name="Endo A."/>
            <person name="Tanizawa Y."/>
            <person name="Tanaka N."/>
            <person name="Maeno S."/>
            <person name="Kumar H."/>
            <person name="Shiwa Y."/>
            <person name="Okada S."/>
            <person name="Yoshikawa H."/>
            <person name="Dicks L."/>
            <person name="Nakagawa J."/>
            <person name="Arita M."/>
        </authorList>
    </citation>
    <scope>NUCLEOTIDE SEQUENCE [LARGE SCALE GENOMIC DNA]</scope>
    <source>
        <strain evidence="4 5">JCM 12225</strain>
    </source>
</reference>